<proteinExistence type="predicted"/>
<accession>A0A8H7CWL4</accession>
<keyword evidence="3" id="KW-1185">Reference proteome</keyword>
<evidence type="ECO:0000256" key="1">
    <source>
        <dbReference type="SAM" id="MobiDB-lite"/>
    </source>
</evidence>
<gene>
    <name evidence="2" type="ORF">MSAN_01509100</name>
</gene>
<feature type="compositionally biased region" description="Polar residues" evidence="1">
    <location>
        <begin position="144"/>
        <end position="167"/>
    </location>
</feature>
<feature type="compositionally biased region" description="Low complexity" evidence="1">
    <location>
        <begin position="133"/>
        <end position="143"/>
    </location>
</feature>
<dbReference type="EMBL" id="JACAZH010000012">
    <property type="protein sequence ID" value="KAF7353214.1"/>
    <property type="molecule type" value="Genomic_DNA"/>
</dbReference>
<reference evidence="2" key="1">
    <citation type="submission" date="2020-05" db="EMBL/GenBank/DDBJ databases">
        <title>Mycena genomes resolve the evolution of fungal bioluminescence.</title>
        <authorList>
            <person name="Tsai I.J."/>
        </authorList>
    </citation>
    <scope>NUCLEOTIDE SEQUENCE</scope>
    <source>
        <strain evidence="2">160909Yilan</strain>
    </source>
</reference>
<evidence type="ECO:0000313" key="3">
    <source>
        <dbReference type="Proteomes" id="UP000623467"/>
    </source>
</evidence>
<sequence>MVNVLTLSAHSDHDAHLARSLVLPHRFRLRIRIRVEVGWQRPACGHGLVDGVNANASANEPNTIALQLRPGPFRLPNDLHTHRDDGGIRHPQGTTPVPPTTAAAALVDENANRARTSYPTSLNNPVNSSLASAASLAATSPNPHSTTANLLSDNQAREQQQPITMTN</sequence>
<comment type="caution">
    <text evidence="2">The sequence shown here is derived from an EMBL/GenBank/DDBJ whole genome shotgun (WGS) entry which is preliminary data.</text>
</comment>
<organism evidence="2 3">
    <name type="scientific">Mycena sanguinolenta</name>
    <dbReference type="NCBI Taxonomy" id="230812"/>
    <lineage>
        <taxon>Eukaryota</taxon>
        <taxon>Fungi</taxon>
        <taxon>Dikarya</taxon>
        <taxon>Basidiomycota</taxon>
        <taxon>Agaricomycotina</taxon>
        <taxon>Agaricomycetes</taxon>
        <taxon>Agaricomycetidae</taxon>
        <taxon>Agaricales</taxon>
        <taxon>Marasmiineae</taxon>
        <taxon>Mycenaceae</taxon>
        <taxon>Mycena</taxon>
    </lineage>
</organism>
<name>A0A8H7CWL4_9AGAR</name>
<dbReference type="AlphaFoldDB" id="A0A8H7CWL4"/>
<protein>
    <submittedName>
        <fullName evidence="2">Uncharacterized protein</fullName>
    </submittedName>
</protein>
<feature type="region of interest" description="Disordered" evidence="1">
    <location>
        <begin position="133"/>
        <end position="167"/>
    </location>
</feature>
<dbReference type="Proteomes" id="UP000623467">
    <property type="component" value="Unassembled WGS sequence"/>
</dbReference>
<evidence type="ECO:0000313" key="2">
    <source>
        <dbReference type="EMBL" id="KAF7353214.1"/>
    </source>
</evidence>